<feature type="binding site" evidence="4">
    <location>
        <position position="95"/>
    </location>
    <ligand>
        <name>a divalent metal cation</name>
        <dbReference type="ChEBI" id="CHEBI:60240"/>
        <label>1</label>
    </ligand>
</feature>
<evidence type="ECO:0000313" key="5">
    <source>
        <dbReference type="EMBL" id="RZO19731.1"/>
    </source>
</evidence>
<evidence type="ECO:0000256" key="4">
    <source>
        <dbReference type="PIRSR" id="PIRSR005902-1"/>
    </source>
</evidence>
<dbReference type="InterPro" id="IPR018228">
    <property type="entry name" value="DNase_TatD-rel_CS"/>
</dbReference>
<dbReference type="PROSITE" id="PS01090">
    <property type="entry name" value="TATD_2"/>
    <property type="match status" value="1"/>
</dbReference>
<keyword evidence="3" id="KW-0378">Hydrolase</keyword>
<dbReference type="AlphaFoldDB" id="A0A520MEX2"/>
<dbReference type="CDD" id="cd01310">
    <property type="entry name" value="TatD_DNAse"/>
    <property type="match status" value="1"/>
</dbReference>
<evidence type="ECO:0000256" key="1">
    <source>
        <dbReference type="ARBA" id="ARBA00009275"/>
    </source>
</evidence>
<dbReference type="InterPro" id="IPR001130">
    <property type="entry name" value="TatD-like"/>
</dbReference>
<dbReference type="Pfam" id="PF01026">
    <property type="entry name" value="TatD_DNase"/>
    <property type="match status" value="1"/>
</dbReference>
<gene>
    <name evidence="5" type="ORF">EVA96_03505</name>
</gene>
<evidence type="ECO:0000256" key="3">
    <source>
        <dbReference type="ARBA" id="ARBA00022801"/>
    </source>
</evidence>
<dbReference type="Gene3D" id="3.20.20.140">
    <property type="entry name" value="Metal-dependent hydrolases"/>
    <property type="match status" value="1"/>
</dbReference>
<accession>A0A520MEX2</accession>
<sequence length="261" mass="30323">MSELFDIACNFSSNRYDNDLDEVIKNAKNNNVTKFLVVSASINDVDKVYSIYQKYRSDCFFTVGTHPHHANEINSESMKKMRILVKDLKPCSVGETGLDFFRNLSTLEEQIFAFEEQIKLSIEFNKPLFLHQRDAHDEFIKIIMKYKNDINKAVVHCFTGTQKQLDSYLNLGFYIGLTGWICDERRNVELRKSIKNIPLDKLMIETDSPYLIPRNLDIKPENNRNEPSYLPHIAKEIADIINIDSSKLIDITYKNSISFFS</sequence>
<reference evidence="5 6" key="1">
    <citation type="submission" date="2019-02" db="EMBL/GenBank/DDBJ databases">
        <title>Prokaryotic population dynamics and viral predation in marine succession experiment using metagenomics: the confinement effect.</title>
        <authorList>
            <person name="Haro-Moreno J.M."/>
            <person name="Rodriguez-Valera F."/>
            <person name="Lopez-Perez M."/>
        </authorList>
    </citation>
    <scope>NUCLEOTIDE SEQUENCE [LARGE SCALE GENOMIC DNA]</scope>
    <source>
        <strain evidence="5">MED-G163</strain>
    </source>
</reference>
<feature type="binding site" evidence="4">
    <location>
        <position position="131"/>
    </location>
    <ligand>
        <name>a divalent metal cation</name>
        <dbReference type="ChEBI" id="CHEBI:60240"/>
        <label>2</label>
    </ligand>
</feature>
<evidence type="ECO:0000256" key="2">
    <source>
        <dbReference type="ARBA" id="ARBA00022723"/>
    </source>
</evidence>
<dbReference type="PANTHER" id="PTHR46124:SF2">
    <property type="entry name" value="D-AMINOACYL-TRNA DEACYLASE"/>
    <property type="match status" value="1"/>
</dbReference>
<feature type="binding site" evidence="4">
    <location>
        <position position="156"/>
    </location>
    <ligand>
        <name>a divalent metal cation</name>
        <dbReference type="ChEBI" id="CHEBI:60240"/>
        <label>2</label>
    </ligand>
</feature>
<name>A0A520MEX2_9GAMM</name>
<dbReference type="Proteomes" id="UP000315782">
    <property type="component" value="Unassembled WGS sequence"/>
</dbReference>
<feature type="binding site" evidence="4">
    <location>
        <position position="207"/>
    </location>
    <ligand>
        <name>a divalent metal cation</name>
        <dbReference type="ChEBI" id="CHEBI:60240"/>
        <label>1</label>
    </ligand>
</feature>
<comment type="similarity">
    <text evidence="1">Belongs to the metallo-dependent hydrolases superfamily. TatD-type hydrolase family.</text>
</comment>
<keyword evidence="2 4" id="KW-0479">Metal-binding</keyword>
<dbReference type="PROSITE" id="PS01091">
    <property type="entry name" value="TATD_3"/>
    <property type="match status" value="1"/>
</dbReference>
<evidence type="ECO:0000313" key="6">
    <source>
        <dbReference type="Proteomes" id="UP000315782"/>
    </source>
</evidence>
<dbReference type="InterPro" id="IPR032466">
    <property type="entry name" value="Metal_Hydrolase"/>
</dbReference>
<dbReference type="SUPFAM" id="SSF51556">
    <property type="entry name" value="Metallo-dependent hydrolases"/>
    <property type="match status" value="1"/>
</dbReference>
<dbReference type="EMBL" id="SHBI01000030">
    <property type="protein sequence ID" value="RZO19731.1"/>
    <property type="molecule type" value="Genomic_DNA"/>
</dbReference>
<dbReference type="GO" id="GO:0046872">
    <property type="term" value="F:metal ion binding"/>
    <property type="evidence" value="ECO:0007669"/>
    <property type="project" value="UniProtKB-KW"/>
</dbReference>
<protein>
    <submittedName>
        <fullName evidence="5">TatD family deoxyribonuclease</fullName>
    </submittedName>
</protein>
<dbReference type="PIRSF" id="PIRSF005902">
    <property type="entry name" value="DNase_TatD"/>
    <property type="match status" value="1"/>
</dbReference>
<dbReference type="PANTHER" id="PTHR46124">
    <property type="entry name" value="D-AMINOACYL-TRNA DEACYLASE"/>
    <property type="match status" value="1"/>
</dbReference>
<proteinExistence type="inferred from homology"/>
<organism evidence="5 6">
    <name type="scientific">SAR86 cluster bacterium</name>
    <dbReference type="NCBI Taxonomy" id="2030880"/>
    <lineage>
        <taxon>Bacteria</taxon>
        <taxon>Pseudomonadati</taxon>
        <taxon>Pseudomonadota</taxon>
        <taxon>Gammaproteobacteria</taxon>
        <taxon>SAR86 cluster</taxon>
    </lineage>
</organism>
<comment type="caution">
    <text evidence="5">The sequence shown here is derived from an EMBL/GenBank/DDBJ whole genome shotgun (WGS) entry which is preliminary data.</text>
</comment>
<dbReference type="FunFam" id="3.20.20.140:FF:000005">
    <property type="entry name" value="TatD family hydrolase"/>
    <property type="match status" value="1"/>
</dbReference>
<dbReference type="GO" id="GO:0016788">
    <property type="term" value="F:hydrolase activity, acting on ester bonds"/>
    <property type="evidence" value="ECO:0007669"/>
    <property type="project" value="InterPro"/>
</dbReference>